<evidence type="ECO:0000256" key="1">
    <source>
        <dbReference type="ARBA" id="ARBA00001971"/>
    </source>
</evidence>
<dbReference type="AlphaFoldDB" id="A0A9J6BP03"/>
<dbReference type="Gene3D" id="1.10.630.10">
    <property type="entry name" value="Cytochrome P450"/>
    <property type="match status" value="1"/>
</dbReference>
<evidence type="ECO:0000313" key="15">
    <source>
        <dbReference type="Proteomes" id="UP001107558"/>
    </source>
</evidence>
<evidence type="ECO:0000256" key="12">
    <source>
        <dbReference type="ARBA" id="ARBA00023033"/>
    </source>
</evidence>
<keyword evidence="13" id="KW-0472">Membrane</keyword>
<keyword evidence="7" id="KW-0479">Metal-binding</keyword>
<keyword evidence="10" id="KW-0560">Oxidoreductase</keyword>
<dbReference type="InterPro" id="IPR050476">
    <property type="entry name" value="Insect_CytP450_Detox"/>
</dbReference>
<dbReference type="GO" id="GO:0020037">
    <property type="term" value="F:heme binding"/>
    <property type="evidence" value="ECO:0007669"/>
    <property type="project" value="InterPro"/>
</dbReference>
<dbReference type="GO" id="GO:0004497">
    <property type="term" value="F:monooxygenase activity"/>
    <property type="evidence" value="ECO:0007669"/>
    <property type="project" value="UniProtKB-KW"/>
</dbReference>
<evidence type="ECO:0000256" key="3">
    <source>
        <dbReference type="ARBA" id="ARBA00004174"/>
    </source>
</evidence>
<organism evidence="14 15">
    <name type="scientific">Polypedilum vanderplanki</name>
    <name type="common">Sleeping chironomid midge</name>
    <dbReference type="NCBI Taxonomy" id="319348"/>
    <lineage>
        <taxon>Eukaryota</taxon>
        <taxon>Metazoa</taxon>
        <taxon>Ecdysozoa</taxon>
        <taxon>Arthropoda</taxon>
        <taxon>Hexapoda</taxon>
        <taxon>Insecta</taxon>
        <taxon>Pterygota</taxon>
        <taxon>Neoptera</taxon>
        <taxon>Endopterygota</taxon>
        <taxon>Diptera</taxon>
        <taxon>Nematocera</taxon>
        <taxon>Chironomoidea</taxon>
        <taxon>Chironomidae</taxon>
        <taxon>Chironominae</taxon>
        <taxon>Polypedilum</taxon>
        <taxon>Polypedilum</taxon>
    </lineage>
</organism>
<evidence type="ECO:0000256" key="4">
    <source>
        <dbReference type="ARBA" id="ARBA00004406"/>
    </source>
</evidence>
<keyword evidence="8" id="KW-0256">Endoplasmic reticulum</keyword>
<evidence type="ECO:0000256" key="13">
    <source>
        <dbReference type="ARBA" id="ARBA00023136"/>
    </source>
</evidence>
<comment type="caution">
    <text evidence="14">The sequence shown here is derived from an EMBL/GenBank/DDBJ whole genome shotgun (WGS) entry which is preliminary data.</text>
</comment>
<comment type="subcellular location">
    <subcellularLocation>
        <location evidence="4">Endoplasmic reticulum membrane</location>
        <topology evidence="4">Peripheral membrane protein</topology>
    </subcellularLocation>
    <subcellularLocation>
        <location evidence="3">Microsome membrane</location>
        <topology evidence="3">Peripheral membrane protein</topology>
    </subcellularLocation>
</comment>
<proteinExistence type="inferred from homology"/>
<keyword evidence="6" id="KW-0349">Heme</keyword>
<dbReference type="PANTHER" id="PTHR24292">
    <property type="entry name" value="CYTOCHROME P450"/>
    <property type="match status" value="1"/>
</dbReference>
<evidence type="ECO:0000256" key="6">
    <source>
        <dbReference type="ARBA" id="ARBA00022617"/>
    </source>
</evidence>
<name>A0A9J6BP03_POLVA</name>
<evidence type="ECO:0000313" key="14">
    <source>
        <dbReference type="EMBL" id="KAG5671506.1"/>
    </source>
</evidence>
<dbReference type="OrthoDB" id="2789670at2759"/>
<dbReference type="GO" id="GO:0016705">
    <property type="term" value="F:oxidoreductase activity, acting on paired donors, with incorporation or reduction of molecular oxygen"/>
    <property type="evidence" value="ECO:0007669"/>
    <property type="project" value="InterPro"/>
</dbReference>
<dbReference type="GO" id="GO:0005506">
    <property type="term" value="F:iron ion binding"/>
    <property type="evidence" value="ECO:0007669"/>
    <property type="project" value="InterPro"/>
</dbReference>
<reference evidence="14" key="1">
    <citation type="submission" date="2021-03" db="EMBL/GenBank/DDBJ databases">
        <title>Chromosome level genome of the anhydrobiotic midge Polypedilum vanderplanki.</title>
        <authorList>
            <person name="Yoshida Y."/>
            <person name="Kikawada T."/>
            <person name="Gusev O."/>
        </authorList>
    </citation>
    <scope>NUCLEOTIDE SEQUENCE</scope>
    <source>
        <strain evidence="14">NIAS01</strain>
        <tissue evidence="14">Whole body or cell culture</tissue>
    </source>
</reference>
<keyword evidence="9" id="KW-0492">Microsome</keyword>
<sequence>MGLFMCLIILAATLIAYKLLFAGKNKNYFLKKGVKYEKQNVLIAIKNMFTQKKSFPEIANGWYNDFKEEKISGIFEFSRPIFIIRDPQLIKRMTVKDFDFFTDHRVIITENNDILLGKSLISLCGQKWKDMRSTLSPAFTGHKMRLMFDFVATVGKQTVETLKKQINEGHGNDFEFKELATKFTVDNIASCAFGISVNSFSDPKNDFHRIANELTDFQNFKSIMKFMGYLIVPWLMNFFKISFFSEKVSKFFEEAILDTMKIREEKGIVRHDMINLLIQAKKGTLVHEIEEKLIEGFATVEESQMGKTQSKRKWDDVDLAAQAFIFFFALSIKSF</sequence>
<comment type="similarity">
    <text evidence="5">Belongs to the cytochrome P450 family.</text>
</comment>
<accession>A0A9J6BP03</accession>
<keyword evidence="15" id="KW-1185">Reference proteome</keyword>
<evidence type="ECO:0008006" key="16">
    <source>
        <dbReference type="Google" id="ProtNLM"/>
    </source>
</evidence>
<evidence type="ECO:0000256" key="11">
    <source>
        <dbReference type="ARBA" id="ARBA00023004"/>
    </source>
</evidence>
<dbReference type="GO" id="GO:0005789">
    <property type="term" value="C:endoplasmic reticulum membrane"/>
    <property type="evidence" value="ECO:0007669"/>
    <property type="project" value="UniProtKB-SubCell"/>
</dbReference>
<gene>
    <name evidence="14" type="ORF">PVAND_001700</name>
</gene>
<evidence type="ECO:0000256" key="7">
    <source>
        <dbReference type="ARBA" id="ARBA00022723"/>
    </source>
</evidence>
<keyword evidence="11" id="KW-0408">Iron</keyword>
<dbReference type="SUPFAM" id="SSF48264">
    <property type="entry name" value="Cytochrome P450"/>
    <property type="match status" value="1"/>
</dbReference>
<dbReference type="InterPro" id="IPR036396">
    <property type="entry name" value="Cyt_P450_sf"/>
</dbReference>
<comment type="cofactor">
    <cofactor evidence="1">
        <name>heme</name>
        <dbReference type="ChEBI" id="CHEBI:30413"/>
    </cofactor>
</comment>
<evidence type="ECO:0000256" key="8">
    <source>
        <dbReference type="ARBA" id="ARBA00022824"/>
    </source>
</evidence>
<evidence type="ECO:0000256" key="10">
    <source>
        <dbReference type="ARBA" id="ARBA00023002"/>
    </source>
</evidence>
<evidence type="ECO:0000256" key="2">
    <source>
        <dbReference type="ARBA" id="ARBA00003690"/>
    </source>
</evidence>
<protein>
    <recommendedName>
        <fullName evidence="16">Cytochrome P450</fullName>
    </recommendedName>
</protein>
<dbReference type="InterPro" id="IPR001128">
    <property type="entry name" value="Cyt_P450"/>
</dbReference>
<dbReference type="Pfam" id="PF00067">
    <property type="entry name" value="p450"/>
    <property type="match status" value="1"/>
</dbReference>
<keyword evidence="12" id="KW-0503">Monooxygenase</keyword>
<dbReference type="PANTHER" id="PTHR24292:SF54">
    <property type="entry name" value="CYP9F3-RELATED"/>
    <property type="match status" value="1"/>
</dbReference>
<comment type="function">
    <text evidence="2">May be involved in the metabolism of insect hormones and in the breakdown of synthetic insecticides.</text>
</comment>
<evidence type="ECO:0000256" key="5">
    <source>
        <dbReference type="ARBA" id="ARBA00010617"/>
    </source>
</evidence>
<dbReference type="InterPro" id="IPR002402">
    <property type="entry name" value="Cyt_P450_E_grp-II"/>
</dbReference>
<evidence type="ECO:0000256" key="9">
    <source>
        <dbReference type="ARBA" id="ARBA00022848"/>
    </source>
</evidence>
<dbReference type="Proteomes" id="UP001107558">
    <property type="component" value="Chromosome 3"/>
</dbReference>
<dbReference type="EMBL" id="JADBJN010000003">
    <property type="protein sequence ID" value="KAG5671506.1"/>
    <property type="molecule type" value="Genomic_DNA"/>
</dbReference>
<dbReference type="PRINTS" id="PR00464">
    <property type="entry name" value="EP450II"/>
</dbReference>